<dbReference type="AlphaFoldDB" id="A0A392QXP6"/>
<comment type="caution">
    <text evidence="1">The sequence shown here is derived from an EMBL/GenBank/DDBJ whole genome shotgun (WGS) entry which is preliminary data.</text>
</comment>
<keyword evidence="2" id="KW-1185">Reference proteome</keyword>
<dbReference type="EMBL" id="LXQA010166933">
    <property type="protein sequence ID" value="MCI28624.1"/>
    <property type="molecule type" value="Genomic_DNA"/>
</dbReference>
<evidence type="ECO:0000313" key="1">
    <source>
        <dbReference type="EMBL" id="MCI28624.1"/>
    </source>
</evidence>
<organism evidence="1 2">
    <name type="scientific">Trifolium medium</name>
    <dbReference type="NCBI Taxonomy" id="97028"/>
    <lineage>
        <taxon>Eukaryota</taxon>
        <taxon>Viridiplantae</taxon>
        <taxon>Streptophyta</taxon>
        <taxon>Embryophyta</taxon>
        <taxon>Tracheophyta</taxon>
        <taxon>Spermatophyta</taxon>
        <taxon>Magnoliopsida</taxon>
        <taxon>eudicotyledons</taxon>
        <taxon>Gunneridae</taxon>
        <taxon>Pentapetalae</taxon>
        <taxon>rosids</taxon>
        <taxon>fabids</taxon>
        <taxon>Fabales</taxon>
        <taxon>Fabaceae</taxon>
        <taxon>Papilionoideae</taxon>
        <taxon>50 kb inversion clade</taxon>
        <taxon>NPAAA clade</taxon>
        <taxon>Hologalegina</taxon>
        <taxon>IRL clade</taxon>
        <taxon>Trifolieae</taxon>
        <taxon>Trifolium</taxon>
    </lineage>
</organism>
<proteinExistence type="predicted"/>
<evidence type="ECO:0000313" key="2">
    <source>
        <dbReference type="Proteomes" id="UP000265520"/>
    </source>
</evidence>
<feature type="non-terminal residue" evidence="1">
    <location>
        <position position="168"/>
    </location>
</feature>
<protein>
    <submittedName>
        <fullName evidence="1">NBS-containing resistance-like protein</fullName>
    </submittedName>
</protein>
<reference evidence="1 2" key="1">
    <citation type="journal article" date="2018" name="Front. Plant Sci.">
        <title>Red Clover (Trifolium pratense) and Zigzag Clover (T. medium) - A Picture of Genomic Similarities and Differences.</title>
        <authorList>
            <person name="Dluhosova J."/>
            <person name="Istvanek J."/>
            <person name="Nedelnik J."/>
            <person name="Repkova J."/>
        </authorList>
    </citation>
    <scope>NUCLEOTIDE SEQUENCE [LARGE SCALE GENOMIC DNA]</scope>
    <source>
        <strain evidence="2">cv. 10/8</strain>
        <tissue evidence="1">Leaf</tissue>
    </source>
</reference>
<accession>A0A392QXP6</accession>
<feature type="non-terminal residue" evidence="1">
    <location>
        <position position="1"/>
    </location>
</feature>
<dbReference type="Proteomes" id="UP000265520">
    <property type="component" value="Unassembled WGS sequence"/>
</dbReference>
<name>A0A392QXP6_9FABA</name>
<sequence>WRISKANIKGESLASAAYGASVKQEHEDSGWDVVRVVELVKKNVPKHIADSYMGDIESAQRIVEQILRAREEFMKEQDRVSGLVRGRLDIDMPIILEACHCGEDLSRRYWGRWVIKHGDPMFNAVLNKTSHLAWKLWNNKETSQDRMNIILLKCQVPPSTTEELASSS</sequence>